<evidence type="ECO:0000256" key="2">
    <source>
        <dbReference type="SAM" id="Phobius"/>
    </source>
</evidence>
<evidence type="ECO:0000313" key="4">
    <source>
        <dbReference type="Proteomes" id="UP000762676"/>
    </source>
</evidence>
<protein>
    <submittedName>
        <fullName evidence="3">Uncharacterized protein</fullName>
    </submittedName>
</protein>
<feature type="compositionally biased region" description="Polar residues" evidence="1">
    <location>
        <begin position="33"/>
        <end position="52"/>
    </location>
</feature>
<proteinExistence type="predicted"/>
<keyword evidence="2" id="KW-0472">Membrane</keyword>
<feature type="transmembrane region" description="Helical" evidence="2">
    <location>
        <begin position="338"/>
        <end position="361"/>
    </location>
</feature>
<feature type="transmembrane region" description="Helical" evidence="2">
    <location>
        <begin position="303"/>
        <end position="326"/>
    </location>
</feature>
<dbReference type="AlphaFoldDB" id="A0AAV4EA78"/>
<keyword evidence="2" id="KW-1133">Transmembrane helix</keyword>
<comment type="caution">
    <text evidence="3">The sequence shown here is derived from an EMBL/GenBank/DDBJ whole genome shotgun (WGS) entry which is preliminary data.</text>
</comment>
<feature type="compositionally biased region" description="Low complexity" evidence="1">
    <location>
        <begin position="233"/>
        <end position="253"/>
    </location>
</feature>
<feature type="compositionally biased region" description="Low complexity" evidence="1">
    <location>
        <begin position="180"/>
        <end position="194"/>
    </location>
</feature>
<name>A0AAV4EA78_9GAST</name>
<dbReference type="Proteomes" id="UP000762676">
    <property type="component" value="Unassembled WGS sequence"/>
</dbReference>
<reference evidence="3 4" key="1">
    <citation type="journal article" date="2021" name="Elife">
        <title>Chloroplast acquisition without the gene transfer in kleptoplastic sea slugs, Plakobranchus ocellatus.</title>
        <authorList>
            <person name="Maeda T."/>
            <person name="Takahashi S."/>
            <person name="Yoshida T."/>
            <person name="Shimamura S."/>
            <person name="Takaki Y."/>
            <person name="Nagai Y."/>
            <person name="Toyoda A."/>
            <person name="Suzuki Y."/>
            <person name="Arimoto A."/>
            <person name="Ishii H."/>
            <person name="Satoh N."/>
            <person name="Nishiyama T."/>
            <person name="Hasebe M."/>
            <person name="Maruyama T."/>
            <person name="Minagawa J."/>
            <person name="Obokata J."/>
            <person name="Shigenobu S."/>
        </authorList>
    </citation>
    <scope>NUCLEOTIDE SEQUENCE [LARGE SCALE GENOMIC DNA]</scope>
</reference>
<feature type="region of interest" description="Disordered" evidence="1">
    <location>
        <begin position="1"/>
        <end position="63"/>
    </location>
</feature>
<feature type="compositionally biased region" description="Low complexity" evidence="1">
    <location>
        <begin position="260"/>
        <end position="270"/>
    </location>
</feature>
<feature type="region of interest" description="Disordered" evidence="1">
    <location>
        <begin position="164"/>
        <end position="201"/>
    </location>
</feature>
<evidence type="ECO:0000313" key="3">
    <source>
        <dbReference type="EMBL" id="GFR57892.1"/>
    </source>
</evidence>
<accession>A0AAV4EA78</accession>
<gene>
    <name evidence="3" type="ORF">ElyMa_005349400</name>
</gene>
<organism evidence="3 4">
    <name type="scientific">Elysia marginata</name>
    <dbReference type="NCBI Taxonomy" id="1093978"/>
    <lineage>
        <taxon>Eukaryota</taxon>
        <taxon>Metazoa</taxon>
        <taxon>Spiralia</taxon>
        <taxon>Lophotrochozoa</taxon>
        <taxon>Mollusca</taxon>
        <taxon>Gastropoda</taxon>
        <taxon>Heterobranchia</taxon>
        <taxon>Euthyneura</taxon>
        <taxon>Panpulmonata</taxon>
        <taxon>Sacoglossa</taxon>
        <taxon>Placobranchoidea</taxon>
        <taxon>Plakobranchidae</taxon>
        <taxon>Elysia</taxon>
    </lineage>
</organism>
<keyword evidence="2" id="KW-0812">Transmembrane</keyword>
<feature type="region of interest" description="Disordered" evidence="1">
    <location>
        <begin position="233"/>
        <end position="279"/>
    </location>
</feature>
<sequence>MKVSRKSIYGRHVSAVQRPRSASQNAIPRRTAATPSVNTYLTSPDETSQPGVSSPPLPSKLRRPLSAMAVSQLSSGLLRPALSQASSNISQQLPLSPLSLASTSARSRYELTLNGKESPREGALVARAESSRSTCLTSRSLSQSLDKLVRPLSVTAIPNAFTFRTTSSSPKAPSFAFTLQQQQKEQKQQQQQQTQEEDNQEQQQQQQLLLQIQKQQQNQLEQEQSQRQKQQQQQQQEQQVQQEQQQHNQEQQQPSPPPQLQRRPLHSLPPQQDPLLANLTSPSSIGQLITTVPRVLRDRQIQALYILKIAVLLAAIGVVILVKIALVLGKITVAFYRAVLRATTFVSISLWSSFLSCSLWIPRESNQWMSRFAHSKDMSKPSPSSFLHFFYNWSYASSFRYYLVGNPMLSSNSQNSSKTLPSKPLGLLSIFWLVLHASEAYSKTDRTLDVYNFTFVSFIILFDFQMF</sequence>
<evidence type="ECO:0000256" key="1">
    <source>
        <dbReference type="SAM" id="MobiDB-lite"/>
    </source>
</evidence>
<dbReference type="EMBL" id="BMAT01010642">
    <property type="protein sequence ID" value="GFR57892.1"/>
    <property type="molecule type" value="Genomic_DNA"/>
</dbReference>
<keyword evidence="4" id="KW-1185">Reference proteome</keyword>